<keyword evidence="1" id="KW-1133">Transmembrane helix</keyword>
<evidence type="ECO:0000256" key="1">
    <source>
        <dbReference type="SAM" id="Phobius"/>
    </source>
</evidence>
<dbReference type="Proteomes" id="UP000054248">
    <property type="component" value="Unassembled WGS sequence"/>
</dbReference>
<reference evidence="2 3" key="1">
    <citation type="submission" date="2014-04" db="EMBL/GenBank/DDBJ databases">
        <authorList>
            <consortium name="DOE Joint Genome Institute"/>
            <person name="Kuo A."/>
            <person name="Girlanda M."/>
            <person name="Perotto S."/>
            <person name="Kohler A."/>
            <person name="Nagy L.G."/>
            <person name="Floudas D."/>
            <person name="Copeland A."/>
            <person name="Barry K.W."/>
            <person name="Cichocki N."/>
            <person name="Veneault-Fourrey C."/>
            <person name="LaButti K."/>
            <person name="Lindquist E.A."/>
            <person name="Lipzen A."/>
            <person name="Lundell T."/>
            <person name="Morin E."/>
            <person name="Murat C."/>
            <person name="Sun H."/>
            <person name="Tunlid A."/>
            <person name="Henrissat B."/>
            <person name="Grigoriev I.V."/>
            <person name="Hibbett D.S."/>
            <person name="Martin F."/>
            <person name="Nordberg H.P."/>
            <person name="Cantor M.N."/>
            <person name="Hua S.X."/>
        </authorList>
    </citation>
    <scope>NUCLEOTIDE SEQUENCE [LARGE SCALE GENOMIC DNA]</scope>
    <source>
        <strain evidence="2 3">MUT 4182</strain>
    </source>
</reference>
<proteinExistence type="predicted"/>
<evidence type="ECO:0000313" key="2">
    <source>
        <dbReference type="EMBL" id="KIO32113.1"/>
    </source>
</evidence>
<keyword evidence="1" id="KW-0812">Transmembrane</keyword>
<keyword evidence="3" id="KW-1185">Reference proteome</keyword>
<sequence length="395" mass="42917">MHSRTAARRIALSSRTAARQSVPRHVGVRYNASIPGASSSTSASASQQLSPFAAAVIGGGVVLAGGYGYYHFSGTRELVQTAQSVQSSLKSAKDTALEKTPSPNEVIQFFRSTAKSYGSFVPGASAYIDASFDAIDQLEQAHREEVSAIVKKTYDDLRAVVKDGKADPQTAKQVYDIFKRQSAELAEVAKKATNDVLQPVLEKHPELKEKLGGGWTEIQETYQSLKETDLAQQAQQIYDETSTQLVDLFKSGFSATSLTKAKTLLDEKSQQLSELSKKAAKELYEKGQEQYLKNAPDGLKKFFSDDETMKNLLGGGVGVGGGTATIMAVWNKVKEVGEKSKWDDKNVQEVKDFVQQKIDEAKKKGGPQFEAAWSAAQGWLKSVPGGEKVSERETS</sequence>
<dbReference type="AlphaFoldDB" id="A0A0C3LDU9"/>
<name>A0A0C3LDU9_9AGAM</name>
<reference evidence="3" key="2">
    <citation type="submission" date="2015-01" db="EMBL/GenBank/DDBJ databases">
        <title>Evolutionary Origins and Diversification of the Mycorrhizal Mutualists.</title>
        <authorList>
            <consortium name="DOE Joint Genome Institute"/>
            <consortium name="Mycorrhizal Genomics Consortium"/>
            <person name="Kohler A."/>
            <person name="Kuo A."/>
            <person name="Nagy L.G."/>
            <person name="Floudas D."/>
            <person name="Copeland A."/>
            <person name="Barry K.W."/>
            <person name="Cichocki N."/>
            <person name="Veneault-Fourrey C."/>
            <person name="LaButti K."/>
            <person name="Lindquist E.A."/>
            <person name="Lipzen A."/>
            <person name="Lundell T."/>
            <person name="Morin E."/>
            <person name="Murat C."/>
            <person name="Riley R."/>
            <person name="Ohm R."/>
            <person name="Sun H."/>
            <person name="Tunlid A."/>
            <person name="Henrissat B."/>
            <person name="Grigoriev I.V."/>
            <person name="Hibbett D.S."/>
            <person name="Martin F."/>
        </authorList>
    </citation>
    <scope>NUCLEOTIDE SEQUENCE [LARGE SCALE GENOMIC DNA]</scope>
    <source>
        <strain evidence="3">MUT 4182</strain>
    </source>
</reference>
<accession>A0A0C3LDU9</accession>
<protein>
    <submittedName>
        <fullName evidence="2">Uncharacterized protein</fullName>
    </submittedName>
</protein>
<gene>
    <name evidence="2" type="ORF">M407DRAFT_115449</name>
</gene>
<dbReference type="OrthoDB" id="3883941at2759"/>
<organism evidence="2 3">
    <name type="scientific">Tulasnella calospora MUT 4182</name>
    <dbReference type="NCBI Taxonomy" id="1051891"/>
    <lineage>
        <taxon>Eukaryota</taxon>
        <taxon>Fungi</taxon>
        <taxon>Dikarya</taxon>
        <taxon>Basidiomycota</taxon>
        <taxon>Agaricomycotina</taxon>
        <taxon>Agaricomycetes</taxon>
        <taxon>Cantharellales</taxon>
        <taxon>Tulasnellaceae</taxon>
        <taxon>Tulasnella</taxon>
    </lineage>
</organism>
<dbReference type="STRING" id="1051891.A0A0C3LDU9"/>
<keyword evidence="1" id="KW-0472">Membrane</keyword>
<dbReference type="HOGENOM" id="CLU_033245_0_0_1"/>
<dbReference type="EMBL" id="KN822957">
    <property type="protein sequence ID" value="KIO32113.1"/>
    <property type="molecule type" value="Genomic_DNA"/>
</dbReference>
<feature type="transmembrane region" description="Helical" evidence="1">
    <location>
        <begin position="49"/>
        <end position="70"/>
    </location>
</feature>
<evidence type="ECO:0000313" key="3">
    <source>
        <dbReference type="Proteomes" id="UP000054248"/>
    </source>
</evidence>